<keyword evidence="3" id="KW-0378">Hydrolase</keyword>
<dbReference type="PANTHER" id="PTHR42693:SF53">
    <property type="entry name" value="ENDO-4-O-SULFATASE"/>
    <property type="match status" value="1"/>
</dbReference>
<gene>
    <name evidence="7" type="ORF">F4554_000366</name>
</gene>
<comment type="similarity">
    <text evidence="1">Belongs to the sulfatase family.</text>
</comment>
<dbReference type="PROSITE" id="PS00523">
    <property type="entry name" value="SULFATASE_1"/>
    <property type="match status" value="1"/>
</dbReference>
<evidence type="ECO:0000256" key="3">
    <source>
        <dbReference type="ARBA" id="ARBA00022801"/>
    </source>
</evidence>
<reference evidence="7 8" key="1">
    <citation type="submission" date="2020-07" db="EMBL/GenBank/DDBJ databases">
        <title>Sequencing the genomes of 1000 actinobacteria strains.</title>
        <authorList>
            <person name="Klenk H.-P."/>
        </authorList>
    </citation>
    <scope>NUCLEOTIDE SEQUENCE [LARGE SCALE GENOMIC DNA]</scope>
    <source>
        <strain evidence="7 8">DSM 18448</strain>
    </source>
</reference>
<proteinExistence type="inferred from homology"/>
<sequence>MSDRPNIVLIVGEDIGRIAGCYGDDYVRTPNLDRLAARGCRYDEAYSTYPVCAPSRSTMVTGQYPMRIGTHQMRSTLVHPPRLFTHELRDAGYHVSWPTKLDFNFEPSSDWRDDDEPWVDRLRAGAMPRQPWFAYVNLAITHESSMWPDAGEYADREGLEHWDPRKPRPPRVTEPADVPVPSYLPDTPVVRGDIARHADNIAELDRQVGQILDALDASGQAGNTVVMFLADHGRGLPREKRWPYSTGIHMPLLVSWPGVVEPGSVSDRLVSWVDLAPTFCSIAGAPIPAYYDGAAFLGAAEAPPRDRVFAGRDRMDESFDRVRVVRDRRYHYVRNFYPQIPYCQRNLYMENMPTMQELRRLNAAGELHGTAAIFMPPRKPAEELYDVRTDPECVHDLAGDPDHADVRARMAAELDRFLADIDDLGAYPERDLVAKGLVADRIEEFRARLAPLPPEFQRGYPLAVFEPADLPHAEANTEAGGV</sequence>
<keyword evidence="8" id="KW-1185">Reference proteome</keyword>
<feature type="domain" description="Sulfatase N-terminal" evidence="6">
    <location>
        <begin position="5"/>
        <end position="284"/>
    </location>
</feature>
<dbReference type="GO" id="GO:0046872">
    <property type="term" value="F:metal ion binding"/>
    <property type="evidence" value="ECO:0007669"/>
    <property type="project" value="UniProtKB-KW"/>
</dbReference>
<feature type="region of interest" description="Disordered" evidence="5">
    <location>
        <begin position="160"/>
        <end position="183"/>
    </location>
</feature>
<evidence type="ECO:0000256" key="5">
    <source>
        <dbReference type="SAM" id="MobiDB-lite"/>
    </source>
</evidence>
<dbReference type="Gene3D" id="3.40.720.10">
    <property type="entry name" value="Alkaline Phosphatase, subunit A"/>
    <property type="match status" value="1"/>
</dbReference>
<keyword evidence="2" id="KW-0479">Metal-binding</keyword>
<dbReference type="PANTHER" id="PTHR42693">
    <property type="entry name" value="ARYLSULFATASE FAMILY MEMBER"/>
    <property type="match status" value="1"/>
</dbReference>
<evidence type="ECO:0000256" key="4">
    <source>
        <dbReference type="ARBA" id="ARBA00022837"/>
    </source>
</evidence>
<dbReference type="SUPFAM" id="SSF53649">
    <property type="entry name" value="Alkaline phosphatase-like"/>
    <property type="match status" value="1"/>
</dbReference>
<accession>A0A852Z7W2</accession>
<dbReference type="EMBL" id="JACBZH010000001">
    <property type="protein sequence ID" value="NYH87728.1"/>
    <property type="molecule type" value="Genomic_DNA"/>
</dbReference>
<evidence type="ECO:0000259" key="6">
    <source>
        <dbReference type="Pfam" id="PF00884"/>
    </source>
</evidence>
<dbReference type="AlphaFoldDB" id="A0A852Z7W2"/>
<evidence type="ECO:0000313" key="8">
    <source>
        <dbReference type="Proteomes" id="UP000579605"/>
    </source>
</evidence>
<evidence type="ECO:0000256" key="2">
    <source>
        <dbReference type="ARBA" id="ARBA00022723"/>
    </source>
</evidence>
<dbReference type="InterPro" id="IPR017850">
    <property type="entry name" value="Alkaline_phosphatase_core_sf"/>
</dbReference>
<keyword evidence="4" id="KW-0106">Calcium</keyword>
<dbReference type="Pfam" id="PF00884">
    <property type="entry name" value="Sulfatase"/>
    <property type="match status" value="1"/>
</dbReference>
<protein>
    <submittedName>
        <fullName evidence="7">Arylsulfatase A-like enzyme</fullName>
    </submittedName>
</protein>
<dbReference type="RefSeq" id="WP_179785747.1">
    <property type="nucleotide sequence ID" value="NZ_BAAARR010000034.1"/>
</dbReference>
<dbReference type="CDD" id="cd16027">
    <property type="entry name" value="SGSH"/>
    <property type="match status" value="1"/>
</dbReference>
<dbReference type="InterPro" id="IPR024607">
    <property type="entry name" value="Sulfatase_CS"/>
</dbReference>
<organism evidence="7 8">
    <name type="scientific">Actinopolymorpha rutila</name>
    <dbReference type="NCBI Taxonomy" id="446787"/>
    <lineage>
        <taxon>Bacteria</taxon>
        <taxon>Bacillati</taxon>
        <taxon>Actinomycetota</taxon>
        <taxon>Actinomycetes</taxon>
        <taxon>Propionibacteriales</taxon>
        <taxon>Actinopolymorphaceae</taxon>
        <taxon>Actinopolymorpha</taxon>
    </lineage>
</organism>
<comment type="caution">
    <text evidence="7">The sequence shown here is derived from an EMBL/GenBank/DDBJ whole genome shotgun (WGS) entry which is preliminary data.</text>
</comment>
<dbReference type="InterPro" id="IPR000917">
    <property type="entry name" value="Sulfatase_N"/>
</dbReference>
<dbReference type="InterPro" id="IPR050738">
    <property type="entry name" value="Sulfatase"/>
</dbReference>
<evidence type="ECO:0000313" key="7">
    <source>
        <dbReference type="EMBL" id="NYH87728.1"/>
    </source>
</evidence>
<dbReference type="GO" id="GO:0004065">
    <property type="term" value="F:arylsulfatase activity"/>
    <property type="evidence" value="ECO:0007669"/>
    <property type="project" value="TreeGrafter"/>
</dbReference>
<name>A0A852Z7W2_9ACTN</name>
<dbReference type="Proteomes" id="UP000579605">
    <property type="component" value="Unassembled WGS sequence"/>
</dbReference>
<evidence type="ECO:0000256" key="1">
    <source>
        <dbReference type="ARBA" id="ARBA00008779"/>
    </source>
</evidence>